<organism evidence="6 8">
    <name type="scientific">Armillaria solidipes</name>
    <dbReference type="NCBI Taxonomy" id="1076256"/>
    <lineage>
        <taxon>Eukaryota</taxon>
        <taxon>Fungi</taxon>
        <taxon>Dikarya</taxon>
        <taxon>Basidiomycota</taxon>
        <taxon>Agaricomycotina</taxon>
        <taxon>Agaricomycetes</taxon>
        <taxon>Agaricomycetidae</taxon>
        <taxon>Agaricales</taxon>
        <taxon>Marasmiineae</taxon>
        <taxon>Physalacriaceae</taxon>
        <taxon>Armillaria</taxon>
    </lineage>
</organism>
<keyword evidence="2 4" id="KW-0863">Zinc-finger</keyword>
<evidence type="ECO:0000313" key="6">
    <source>
        <dbReference type="EMBL" id="PBK58492.1"/>
    </source>
</evidence>
<sequence>MDLATASQQTPRAYIRGCAIPVDYKMPDLALVRDQAAQVTELVRAPIPPLIFVQNARGEAIGPIPLALWYNHKLPQLFLFSYFCAVEDVPEDILPQCIWSLEWMIRIFLEASDEQLKIFAHIAPQGQGDDITAEMERYASLHICRCKLAEHLLTPQMNQPLEALRHIQCSMELDQKHHGKSADIFVINPALYASFAVCLARARTDDLQAKAMLSRVMNDITFEASFRTIFHRVEAKVYLARILRRLGEDDEAHKLEVWLVKWFKKHPHEFGDAVLVQMFTTDIEPAVDPVFTGLGGTKWLNHRKATAKTLMRQARNCRNCRACEPQVKLSLCSKCQHAYYCSRDCQKMNWPYHKTYCREDAEHSKKIAAIERISTSAAQQLRDWTDYRDNPRPETVECFAHALGLARDASRGRTHIIYQEVEYVPSIKNPLDKFRSTRVGVFKLDDVWQDLESRMGLSPGKGKVYVREMLEEFDLEPAKGRVGGPPIPIFNLMFSAKNSLPIYLGMSRISRQKLVFMRPNPDWRRDLNIKGDEPPAHFKLRGGKIPDAEFIF</sequence>
<evidence type="ECO:0000313" key="8">
    <source>
        <dbReference type="Proteomes" id="UP000218334"/>
    </source>
</evidence>
<reference evidence="6" key="2">
    <citation type="journal article" date="2017" name="Nat. Ecol. Evol.">
        <title>Lineage-specific genetic innovations streamline the genomes of Armillaria species to pathogenesis.</title>
        <authorList>
            <consortium name="DOE Joint Genome Institute"/>
            <person name="Sipos G."/>
            <person name="Prasanna A.N."/>
            <person name="Walter M.C."/>
            <person name="O'Connor E."/>
            <person name="Balint B."/>
            <person name="Krizsan K."/>
            <person name="Kiss B."/>
            <person name="Hess J."/>
            <person name="Varga T."/>
            <person name="Slot J."/>
            <person name="Riley R."/>
            <person name="Boka B."/>
            <person name="Rigling D."/>
            <person name="Barry K."/>
            <person name="Lee J."/>
            <person name="Mihaltcheva S."/>
            <person name="LaButti K."/>
            <person name="Lipzen A."/>
            <person name="Waldron R."/>
            <person name="Moloney N.M."/>
            <person name="Sperisen C."/>
            <person name="Kredics L."/>
            <person name="Vagvolgyi C."/>
            <person name="Patrignani A."/>
            <person name="Fitzpatrick D."/>
            <person name="Nagy I."/>
            <person name="Doyle S."/>
            <person name="Anderson J."/>
            <person name="Grigoriev I.V."/>
            <person name="Guldener U."/>
            <person name="Munsterkotter M."/>
            <person name="Nagy L.G."/>
        </authorList>
    </citation>
    <scope>NUCLEOTIDE SEQUENCE [LARGE SCALE GENOMIC DNA]</scope>
    <source>
        <strain evidence="6">28-4</strain>
    </source>
</reference>
<dbReference type="Pfam" id="PF01753">
    <property type="entry name" value="zf-MYND"/>
    <property type="match status" value="1"/>
</dbReference>
<keyword evidence="8" id="KW-1185">Reference proteome</keyword>
<dbReference type="AlphaFoldDB" id="A0A2H3AUA3"/>
<keyword evidence="1" id="KW-0479">Metal-binding</keyword>
<evidence type="ECO:0000313" key="7">
    <source>
        <dbReference type="EMBL" id="PBK58497.1"/>
    </source>
</evidence>
<evidence type="ECO:0000259" key="5">
    <source>
        <dbReference type="PROSITE" id="PS50865"/>
    </source>
</evidence>
<dbReference type="EMBL" id="KZ293540">
    <property type="protein sequence ID" value="PBK58492.1"/>
    <property type="molecule type" value="Genomic_DNA"/>
</dbReference>
<proteinExistence type="predicted"/>
<evidence type="ECO:0000256" key="1">
    <source>
        <dbReference type="ARBA" id="ARBA00022723"/>
    </source>
</evidence>
<evidence type="ECO:0000256" key="3">
    <source>
        <dbReference type="ARBA" id="ARBA00022833"/>
    </source>
</evidence>
<dbReference type="Gene3D" id="6.10.140.2220">
    <property type="match status" value="1"/>
</dbReference>
<dbReference type="InterPro" id="IPR002893">
    <property type="entry name" value="Znf_MYND"/>
</dbReference>
<dbReference type="STRING" id="1076256.A0A2H3AUA3"/>
<gene>
    <name evidence="7" type="ORF">ARMSODRAFT_967651</name>
    <name evidence="6" type="ORF">ARMSODRAFT_967690</name>
</gene>
<dbReference type="PROSITE" id="PS01360">
    <property type="entry name" value="ZF_MYND_1"/>
    <property type="match status" value="1"/>
</dbReference>
<keyword evidence="3" id="KW-0862">Zinc</keyword>
<feature type="domain" description="MYND-type" evidence="5">
    <location>
        <begin position="317"/>
        <end position="357"/>
    </location>
</feature>
<dbReference type="PROSITE" id="PS50865">
    <property type="entry name" value="ZF_MYND_2"/>
    <property type="match status" value="1"/>
</dbReference>
<reference evidence="8" key="1">
    <citation type="journal article" date="2017" name="Nat. Ecol. Evol.">
        <title>Genome expansion and lineage-specific genetic innovations in the forest pathogenic fungi Armillaria.</title>
        <authorList>
            <person name="Sipos G."/>
            <person name="Prasanna A.N."/>
            <person name="Walter M.C."/>
            <person name="O'Connor E."/>
            <person name="Balint B."/>
            <person name="Krizsan K."/>
            <person name="Kiss B."/>
            <person name="Hess J."/>
            <person name="Varga T."/>
            <person name="Slot J."/>
            <person name="Riley R."/>
            <person name="Boka B."/>
            <person name="Rigling D."/>
            <person name="Barry K."/>
            <person name="Lee J."/>
            <person name="Mihaltcheva S."/>
            <person name="LaButti K."/>
            <person name="Lipzen A."/>
            <person name="Waldron R."/>
            <person name="Moloney N.M."/>
            <person name="Sperisen C."/>
            <person name="Kredics L."/>
            <person name="Vagvoelgyi C."/>
            <person name="Patrignani A."/>
            <person name="Fitzpatrick D."/>
            <person name="Nagy I."/>
            <person name="Doyle S."/>
            <person name="Anderson J.B."/>
            <person name="Grigoriev I.V."/>
            <person name="Gueldener U."/>
            <person name="Muensterkoetter M."/>
            <person name="Nagy L.G."/>
        </authorList>
    </citation>
    <scope>NUCLEOTIDE SEQUENCE [LARGE SCALE GENOMIC DNA]</scope>
    <source>
        <strain evidence="8">28-4</strain>
    </source>
</reference>
<dbReference type="SUPFAM" id="SSF144232">
    <property type="entry name" value="HIT/MYND zinc finger-like"/>
    <property type="match status" value="1"/>
</dbReference>
<name>A0A2H3AUA3_9AGAR</name>
<dbReference type="Proteomes" id="UP000218334">
    <property type="component" value="Unassembled WGS sequence"/>
</dbReference>
<protein>
    <recommendedName>
        <fullName evidence="5">MYND-type domain-containing protein</fullName>
    </recommendedName>
</protein>
<evidence type="ECO:0000256" key="4">
    <source>
        <dbReference type="PROSITE-ProRule" id="PRU00134"/>
    </source>
</evidence>
<accession>A0A2H3AUA3</accession>
<dbReference type="EMBL" id="KZ293539">
    <property type="protein sequence ID" value="PBK58497.1"/>
    <property type="molecule type" value="Genomic_DNA"/>
</dbReference>
<evidence type="ECO:0000256" key="2">
    <source>
        <dbReference type="ARBA" id="ARBA00022771"/>
    </source>
</evidence>
<dbReference type="GO" id="GO:0008270">
    <property type="term" value="F:zinc ion binding"/>
    <property type="evidence" value="ECO:0007669"/>
    <property type="project" value="UniProtKB-KW"/>
</dbReference>